<feature type="transmembrane region" description="Helical" evidence="7">
    <location>
        <begin position="259"/>
        <end position="280"/>
    </location>
</feature>
<comment type="subcellular location">
    <subcellularLocation>
        <location evidence="1">Membrane</location>
        <topology evidence="1">Multi-pass membrane protein</topology>
    </subcellularLocation>
</comment>
<feature type="transmembrane region" description="Helical" evidence="7">
    <location>
        <begin position="27"/>
        <end position="48"/>
    </location>
</feature>
<name>A0A6A5YX71_9PLEO</name>
<evidence type="ECO:0000256" key="7">
    <source>
        <dbReference type="SAM" id="Phobius"/>
    </source>
</evidence>
<accession>A0A6A5YX71</accession>
<dbReference type="Pfam" id="PF20684">
    <property type="entry name" value="Fung_rhodopsin"/>
    <property type="match status" value="1"/>
</dbReference>
<sequence length="545" mass="60354">MIIPRAVYDTAPPERRTRLQNNATLLYSWWCTIFSLTIIGFRLAGRYVRNNQLFPEDKIMAYSIIPLMARMAFIHVVLIYGTNNANVSGLTDETIINHREIGSKVVLAARIFYALFIWMAKFTVSEFLKRMTERYWKKGYELGLRGIRIFLAATFVAVVIATLAECQPFDHYWQVVPDPGPKCRQGYGHLFTMGICDIITDILLICFPVPIILRSGLPLKRKLSLTALFSMSIILIGITGSRVPLVVEKHGLQQYRTVFASSEILAAAAVSNAIILGSFLRDRGPKKAKYKFGSATDSMDRRSSTRRPTLQTWGSDEELARELGYRTKPEVGEERQIVARPAPIADLSVLTHSRPTASFSSPDWQSSSRQSKPGGLDVSARAPDDPLQTPRSGRRVSFFDPGGLLEAESRPSTTAPSPTDSIVAHDFAPQHNGRRGSRASNNFPNGRAFPPPTRRSSRLSQQSEEYEMSVRPGLQLNDPSGLLSEQDEIVVEERRGTSLQDFLAASAVNHTADNATPQPSAPIARSPTETSYGTLPSLQDAGGLL</sequence>
<feature type="region of interest" description="Disordered" evidence="6">
    <location>
        <begin position="509"/>
        <end position="545"/>
    </location>
</feature>
<organism evidence="9 10">
    <name type="scientific">Lophiotrema nucula</name>
    <dbReference type="NCBI Taxonomy" id="690887"/>
    <lineage>
        <taxon>Eukaryota</taxon>
        <taxon>Fungi</taxon>
        <taxon>Dikarya</taxon>
        <taxon>Ascomycota</taxon>
        <taxon>Pezizomycotina</taxon>
        <taxon>Dothideomycetes</taxon>
        <taxon>Pleosporomycetidae</taxon>
        <taxon>Pleosporales</taxon>
        <taxon>Lophiotremataceae</taxon>
        <taxon>Lophiotrema</taxon>
    </lineage>
</organism>
<feature type="compositionally biased region" description="Low complexity" evidence="6">
    <location>
        <begin position="358"/>
        <end position="371"/>
    </location>
</feature>
<reference evidence="9" key="1">
    <citation type="journal article" date="2020" name="Stud. Mycol.">
        <title>101 Dothideomycetes genomes: a test case for predicting lifestyles and emergence of pathogens.</title>
        <authorList>
            <person name="Haridas S."/>
            <person name="Albert R."/>
            <person name="Binder M."/>
            <person name="Bloem J."/>
            <person name="Labutti K."/>
            <person name="Salamov A."/>
            <person name="Andreopoulos B."/>
            <person name="Baker S."/>
            <person name="Barry K."/>
            <person name="Bills G."/>
            <person name="Bluhm B."/>
            <person name="Cannon C."/>
            <person name="Castanera R."/>
            <person name="Culley D."/>
            <person name="Daum C."/>
            <person name="Ezra D."/>
            <person name="Gonzalez J."/>
            <person name="Henrissat B."/>
            <person name="Kuo A."/>
            <person name="Liang C."/>
            <person name="Lipzen A."/>
            <person name="Lutzoni F."/>
            <person name="Magnuson J."/>
            <person name="Mondo S."/>
            <person name="Nolan M."/>
            <person name="Ohm R."/>
            <person name="Pangilinan J."/>
            <person name="Park H.-J."/>
            <person name="Ramirez L."/>
            <person name="Alfaro M."/>
            <person name="Sun H."/>
            <person name="Tritt A."/>
            <person name="Yoshinaga Y."/>
            <person name="Zwiers L.-H."/>
            <person name="Turgeon B."/>
            <person name="Goodwin S."/>
            <person name="Spatafora J."/>
            <person name="Crous P."/>
            <person name="Grigoriev I."/>
        </authorList>
    </citation>
    <scope>NUCLEOTIDE SEQUENCE</scope>
    <source>
        <strain evidence="9">CBS 627.86</strain>
    </source>
</reference>
<feature type="compositionally biased region" description="Polar residues" evidence="6">
    <location>
        <begin position="509"/>
        <end position="518"/>
    </location>
</feature>
<feature type="transmembrane region" description="Helical" evidence="7">
    <location>
        <begin position="190"/>
        <end position="213"/>
    </location>
</feature>
<dbReference type="GO" id="GO:0016020">
    <property type="term" value="C:membrane"/>
    <property type="evidence" value="ECO:0007669"/>
    <property type="project" value="UniProtKB-SubCell"/>
</dbReference>
<evidence type="ECO:0000256" key="4">
    <source>
        <dbReference type="ARBA" id="ARBA00023136"/>
    </source>
</evidence>
<keyword evidence="4 7" id="KW-0472">Membrane</keyword>
<keyword evidence="3 7" id="KW-1133">Transmembrane helix</keyword>
<dbReference type="PANTHER" id="PTHR33048:SF19">
    <property type="entry name" value="MEMBRANE PROTEIN PTH11-LIKE, PUTATIVE (AFU_ORTHOLOGUE AFUA_1G14080)-RELATED"/>
    <property type="match status" value="1"/>
</dbReference>
<evidence type="ECO:0000256" key="1">
    <source>
        <dbReference type="ARBA" id="ARBA00004141"/>
    </source>
</evidence>
<dbReference type="AlphaFoldDB" id="A0A6A5YX71"/>
<feature type="transmembrane region" description="Helical" evidence="7">
    <location>
        <begin position="145"/>
        <end position="164"/>
    </location>
</feature>
<evidence type="ECO:0000256" key="6">
    <source>
        <dbReference type="SAM" id="MobiDB-lite"/>
    </source>
</evidence>
<proteinExistence type="inferred from homology"/>
<dbReference type="InterPro" id="IPR052337">
    <property type="entry name" value="SAT4-like"/>
</dbReference>
<dbReference type="OrthoDB" id="5398233at2759"/>
<keyword evidence="10" id="KW-1185">Reference proteome</keyword>
<dbReference type="Proteomes" id="UP000799770">
    <property type="component" value="Unassembled WGS sequence"/>
</dbReference>
<dbReference type="PANTHER" id="PTHR33048">
    <property type="entry name" value="PTH11-LIKE INTEGRAL MEMBRANE PROTEIN (AFU_ORTHOLOGUE AFUA_5G11245)"/>
    <property type="match status" value="1"/>
</dbReference>
<evidence type="ECO:0000256" key="3">
    <source>
        <dbReference type="ARBA" id="ARBA00022989"/>
    </source>
</evidence>
<feature type="compositionally biased region" description="Polar residues" evidence="6">
    <location>
        <begin position="527"/>
        <end position="537"/>
    </location>
</feature>
<evidence type="ECO:0000313" key="9">
    <source>
        <dbReference type="EMBL" id="KAF2110688.1"/>
    </source>
</evidence>
<dbReference type="EMBL" id="ML977337">
    <property type="protein sequence ID" value="KAF2110688.1"/>
    <property type="molecule type" value="Genomic_DNA"/>
</dbReference>
<protein>
    <recommendedName>
        <fullName evidence="8">Rhodopsin domain-containing protein</fullName>
    </recommendedName>
</protein>
<comment type="similarity">
    <text evidence="5">Belongs to the SAT4 family.</text>
</comment>
<evidence type="ECO:0000259" key="8">
    <source>
        <dbReference type="Pfam" id="PF20684"/>
    </source>
</evidence>
<feature type="region of interest" description="Disordered" evidence="6">
    <location>
        <begin position="356"/>
        <end position="480"/>
    </location>
</feature>
<evidence type="ECO:0000256" key="5">
    <source>
        <dbReference type="ARBA" id="ARBA00038359"/>
    </source>
</evidence>
<feature type="region of interest" description="Disordered" evidence="6">
    <location>
        <begin position="291"/>
        <end position="312"/>
    </location>
</feature>
<dbReference type="InterPro" id="IPR049326">
    <property type="entry name" value="Rhodopsin_dom_fungi"/>
</dbReference>
<evidence type="ECO:0000313" key="10">
    <source>
        <dbReference type="Proteomes" id="UP000799770"/>
    </source>
</evidence>
<keyword evidence="2 7" id="KW-0812">Transmembrane</keyword>
<feature type="transmembrane region" description="Helical" evidence="7">
    <location>
        <begin position="60"/>
        <end position="81"/>
    </location>
</feature>
<feature type="transmembrane region" description="Helical" evidence="7">
    <location>
        <begin position="101"/>
        <end position="124"/>
    </location>
</feature>
<feature type="domain" description="Rhodopsin" evidence="8">
    <location>
        <begin position="42"/>
        <end position="251"/>
    </location>
</feature>
<gene>
    <name evidence="9" type="ORF">BDV96DRAFT_583564</name>
</gene>
<feature type="transmembrane region" description="Helical" evidence="7">
    <location>
        <begin position="225"/>
        <end position="247"/>
    </location>
</feature>
<feature type="compositionally biased region" description="Polar residues" evidence="6">
    <location>
        <begin position="410"/>
        <end position="420"/>
    </location>
</feature>
<evidence type="ECO:0000256" key="2">
    <source>
        <dbReference type="ARBA" id="ARBA00022692"/>
    </source>
</evidence>